<dbReference type="EMBL" id="CP052757">
    <property type="protein sequence ID" value="QJW37183.1"/>
    <property type="molecule type" value="Genomic_DNA"/>
</dbReference>
<protein>
    <submittedName>
        <fullName evidence="2">SDR family oxidoreductase</fullName>
    </submittedName>
</protein>
<dbReference type="SUPFAM" id="SSF55961">
    <property type="entry name" value="Bet v1-like"/>
    <property type="match status" value="1"/>
</dbReference>
<dbReference type="PANTHER" id="PTHR12126">
    <property type="entry name" value="NADH-UBIQUINONE OXIDOREDUCTASE 39 KDA SUBUNIT-RELATED"/>
    <property type="match status" value="1"/>
</dbReference>
<dbReference type="GO" id="GO:0044877">
    <property type="term" value="F:protein-containing complex binding"/>
    <property type="evidence" value="ECO:0007669"/>
    <property type="project" value="TreeGrafter"/>
</dbReference>
<accession>A0A6M5UIW9</accession>
<gene>
    <name evidence="2" type="ORF">FIC82_014305</name>
</gene>
<sequence length="541" mass="59399">MGARRDDRLDALADARRARGPGAARVRAAVTGVTGYVGGRLVPELLRAGFDVRALARHPERLAGREWVHDVETVAADAGDLDQIRAALEGADVAYYLVHSLGTGSTFEARDRRTALTFARAAREAGVGRVVYLGGMFPDVPEGELSRHLASRKEVGEILLASGVPTTVLQAAVILGSGSASFEMMRYLTERLPAMTTPKWVDNRIQPIAVRDVLRYLVGSATMPTDVSRAFDVGGPDVLTYRDMMQRYAKVAGLPRRAIVSVPVLTPKLSSHWVGLVTPVPSGIARPLVESLQHEVVCREHDIRRYVPDPPEGLLGFDRAVELALERIHDGEVVTRWSSASIPGAPSDPLPSDPDWAGGSLYVDERRTVVDAPRDVLWRVVEEIGGQGGWYSWSLAWRVRGLLDRAVGGPGLRRGRRDERHLRVDDELDWWRVEAIEPGRRLLLRAEMRLPGLAWLELRVDEAAAELPDATDPDAPGPAPEDATGPGRTYFAQRALFYPHGLAGQLYWWSVKPFHGVVFGGMQRNVARAAEALSRPDPRRA</sequence>
<dbReference type="Gene3D" id="3.40.50.720">
    <property type="entry name" value="NAD(P)-binding Rossmann-like Domain"/>
    <property type="match status" value="1"/>
</dbReference>
<feature type="domain" description="NAD(P)-binding" evidence="1">
    <location>
        <begin position="32"/>
        <end position="170"/>
    </location>
</feature>
<dbReference type="InterPro" id="IPR021295">
    <property type="entry name" value="DUF2867"/>
</dbReference>
<dbReference type="InterPro" id="IPR051207">
    <property type="entry name" value="ComplexI_NDUFA9_subunit"/>
</dbReference>
<name>A0A6M5UIW9_9MICO</name>
<dbReference type="Pfam" id="PF13460">
    <property type="entry name" value="NAD_binding_10"/>
    <property type="match status" value="1"/>
</dbReference>
<reference evidence="2 3" key="1">
    <citation type="journal article" date="2022" name="Int. J. Syst. Evol. Microbiol.">
        <title>Cellulosimicrobium protaetiae sp. nov., isolated from the gut of the larva of Protaetia brevitarsis seulensis.</title>
        <authorList>
            <person name="Le Han H."/>
            <person name="Nguyen T.T.H."/>
            <person name="Li Z."/>
            <person name="Shin N.R."/>
            <person name="Kim S.G."/>
        </authorList>
    </citation>
    <scope>NUCLEOTIDE SEQUENCE [LARGE SCALE GENOMIC DNA]</scope>
    <source>
        <strain evidence="2 3">BI34</strain>
    </source>
</reference>
<keyword evidence="3" id="KW-1185">Reference proteome</keyword>
<dbReference type="SUPFAM" id="SSF51735">
    <property type="entry name" value="NAD(P)-binding Rossmann-fold domains"/>
    <property type="match status" value="1"/>
</dbReference>
<dbReference type="KEGG" id="cprt:FIC82_014305"/>
<evidence type="ECO:0000259" key="1">
    <source>
        <dbReference type="Pfam" id="PF13460"/>
    </source>
</evidence>
<organism evidence="2 3">
    <name type="scientific">Cellulosimicrobium protaetiae</name>
    <dbReference type="NCBI Taxonomy" id="2587808"/>
    <lineage>
        <taxon>Bacteria</taxon>
        <taxon>Bacillati</taxon>
        <taxon>Actinomycetota</taxon>
        <taxon>Actinomycetes</taxon>
        <taxon>Micrococcales</taxon>
        <taxon>Promicromonosporaceae</taxon>
        <taxon>Cellulosimicrobium</taxon>
    </lineage>
</organism>
<dbReference type="Pfam" id="PF11066">
    <property type="entry name" value="DUF2867"/>
    <property type="match status" value="1"/>
</dbReference>
<dbReference type="InterPro" id="IPR016040">
    <property type="entry name" value="NAD(P)-bd_dom"/>
</dbReference>
<dbReference type="Proteomes" id="UP000451354">
    <property type="component" value="Chromosome"/>
</dbReference>
<dbReference type="InterPro" id="IPR036291">
    <property type="entry name" value="NAD(P)-bd_dom_sf"/>
</dbReference>
<evidence type="ECO:0000313" key="2">
    <source>
        <dbReference type="EMBL" id="QJW37183.1"/>
    </source>
</evidence>
<evidence type="ECO:0000313" key="3">
    <source>
        <dbReference type="Proteomes" id="UP000451354"/>
    </source>
</evidence>
<dbReference type="PANTHER" id="PTHR12126:SF11">
    <property type="entry name" value="NADH DEHYDROGENASE [UBIQUINONE] 1 ALPHA SUBCOMPLEX SUBUNIT 9, MITOCHONDRIAL"/>
    <property type="match status" value="1"/>
</dbReference>
<dbReference type="CDD" id="cd05245">
    <property type="entry name" value="SDR_a2"/>
    <property type="match status" value="1"/>
</dbReference>
<proteinExistence type="predicted"/>
<dbReference type="AlphaFoldDB" id="A0A6M5UIW9"/>